<keyword evidence="5 8" id="KW-0663">Pyridoxal phosphate</keyword>
<organism evidence="10 11">
    <name type="scientific">Candidatus Falkowbacteria bacterium CG10_big_fil_rev_8_21_14_0_10_37_18</name>
    <dbReference type="NCBI Taxonomy" id="1974562"/>
    <lineage>
        <taxon>Bacteria</taxon>
        <taxon>Candidatus Falkowiibacteriota</taxon>
    </lineage>
</organism>
<dbReference type="AlphaFoldDB" id="A0A2H0V9C1"/>
<reference evidence="11" key="1">
    <citation type="submission" date="2017-09" db="EMBL/GenBank/DDBJ databases">
        <title>Depth-based differentiation of microbial function through sediment-hosted aquifers and enrichment of novel symbionts in the deep terrestrial subsurface.</title>
        <authorList>
            <person name="Probst A.J."/>
            <person name="Ladd B."/>
            <person name="Jarett J.K."/>
            <person name="Geller-Mcgrath D.E."/>
            <person name="Sieber C.M.K."/>
            <person name="Emerson J.B."/>
            <person name="Anantharaman K."/>
            <person name="Thomas B.C."/>
            <person name="Malmstrom R."/>
            <person name="Stieglmeier M."/>
            <person name="Klingl A."/>
            <person name="Woyke T."/>
            <person name="Ryan C.M."/>
            <person name="Banfield J.F."/>
        </authorList>
    </citation>
    <scope>NUCLEOTIDE SEQUENCE [LARGE SCALE GENOMIC DNA]</scope>
</reference>
<dbReference type="PIRSF" id="PIRSF005572">
    <property type="entry name" value="NifS"/>
    <property type="match status" value="1"/>
</dbReference>
<dbReference type="GO" id="GO:0031071">
    <property type="term" value="F:cysteine desulfurase activity"/>
    <property type="evidence" value="ECO:0007669"/>
    <property type="project" value="UniProtKB-UniRule"/>
</dbReference>
<evidence type="ECO:0000256" key="1">
    <source>
        <dbReference type="ARBA" id="ARBA00001933"/>
    </source>
</evidence>
<evidence type="ECO:0000256" key="2">
    <source>
        <dbReference type="ARBA" id="ARBA00010447"/>
    </source>
</evidence>
<feature type="domain" description="Aminotransferase class V" evidence="9">
    <location>
        <begin position="20"/>
        <end position="388"/>
    </location>
</feature>
<comment type="cofactor">
    <cofactor evidence="1 7">
        <name>pyridoxal 5'-phosphate</name>
        <dbReference type="ChEBI" id="CHEBI:597326"/>
    </cofactor>
</comment>
<evidence type="ECO:0000259" key="9">
    <source>
        <dbReference type="Pfam" id="PF00266"/>
    </source>
</evidence>
<comment type="function">
    <text evidence="8">Catalyzes the removal of elemental sulfur and selenium atoms from L-cysteine, L-cystine, L-selenocysteine, and L-selenocystine to produce L-alanine.</text>
</comment>
<dbReference type="PROSITE" id="PS00595">
    <property type="entry name" value="AA_TRANSFER_CLASS_5"/>
    <property type="match status" value="1"/>
</dbReference>
<dbReference type="PANTHER" id="PTHR43586">
    <property type="entry name" value="CYSTEINE DESULFURASE"/>
    <property type="match status" value="1"/>
</dbReference>
<dbReference type="Proteomes" id="UP000229972">
    <property type="component" value="Unassembled WGS sequence"/>
</dbReference>
<evidence type="ECO:0000256" key="6">
    <source>
        <dbReference type="ARBA" id="ARBA00050776"/>
    </source>
</evidence>
<gene>
    <name evidence="10" type="ORF">COT93_01080</name>
</gene>
<comment type="catalytic activity">
    <reaction evidence="6 8">
        <text>(sulfur carrier)-H + L-cysteine = (sulfur carrier)-SH + L-alanine</text>
        <dbReference type="Rhea" id="RHEA:43892"/>
        <dbReference type="Rhea" id="RHEA-COMP:14737"/>
        <dbReference type="Rhea" id="RHEA-COMP:14739"/>
        <dbReference type="ChEBI" id="CHEBI:29917"/>
        <dbReference type="ChEBI" id="CHEBI:35235"/>
        <dbReference type="ChEBI" id="CHEBI:57972"/>
        <dbReference type="ChEBI" id="CHEBI:64428"/>
        <dbReference type="EC" id="2.8.1.7"/>
    </reaction>
</comment>
<dbReference type="InterPro" id="IPR015421">
    <property type="entry name" value="PyrdxlP-dep_Trfase_major"/>
</dbReference>
<dbReference type="NCBIfam" id="TIGR01979">
    <property type="entry name" value="sufS"/>
    <property type="match status" value="1"/>
</dbReference>
<dbReference type="GO" id="GO:0006534">
    <property type="term" value="P:cysteine metabolic process"/>
    <property type="evidence" value="ECO:0007669"/>
    <property type="project" value="UniProtKB-UniRule"/>
</dbReference>
<protein>
    <recommendedName>
        <fullName evidence="3 8">Cysteine desulfurase</fullName>
        <ecNumber evidence="3 8">2.8.1.7</ecNumber>
    </recommendedName>
</protein>
<dbReference type="GO" id="GO:0030170">
    <property type="term" value="F:pyridoxal phosphate binding"/>
    <property type="evidence" value="ECO:0007669"/>
    <property type="project" value="UniProtKB-UniRule"/>
</dbReference>
<dbReference type="Pfam" id="PF00266">
    <property type="entry name" value="Aminotran_5"/>
    <property type="match status" value="1"/>
</dbReference>
<dbReference type="InterPro" id="IPR015422">
    <property type="entry name" value="PyrdxlP-dep_Trfase_small"/>
</dbReference>
<dbReference type="SUPFAM" id="SSF53383">
    <property type="entry name" value="PLP-dependent transferases"/>
    <property type="match status" value="1"/>
</dbReference>
<dbReference type="InterPro" id="IPR015424">
    <property type="entry name" value="PyrdxlP-dep_Trfase"/>
</dbReference>
<dbReference type="InterPro" id="IPR020578">
    <property type="entry name" value="Aminotrans_V_PyrdxlP_BS"/>
</dbReference>
<sequence>MFKRSDFPILKQKIKGRTLVYFDNSATAQKPSVVIKMVEEYYRQYNSNVHRSLNPLAEVVTKRYEEARDEVAEFINSQREEIIFTRGATEGINLVARTWGENNLKSGDIVVLSILEHHANIVPWLQLKEKLGIKISYIPLQEDGSLNMTAAKKLLSKKRVKLLAISQASNVLGILNPLKKLISWARQKNIVTLVDAAQSIAHVPVDVRDLNCDFLVFSGHKIWGPTGVGVLYGRRNILENMPPFLGGGDMIGAVYQDSFTINELPYKFEAGTPNIAGVIGLASAIRYIKKAGWKNIVVQEKKLSDYFMKKVGGLKFVKILGTAPAKFPVFAMVIDNIHPHDAADILGTEGIIMRAGNHCTQPLHDYLKVSATLRASLSFYNTTAEIDFFVKKLQELKKAFK</sequence>
<evidence type="ECO:0000256" key="7">
    <source>
        <dbReference type="RuleBase" id="RU004504"/>
    </source>
</evidence>
<proteinExistence type="inferred from homology"/>
<evidence type="ECO:0000256" key="8">
    <source>
        <dbReference type="RuleBase" id="RU004506"/>
    </source>
</evidence>
<dbReference type="Gene3D" id="3.90.1150.10">
    <property type="entry name" value="Aspartate Aminotransferase, domain 1"/>
    <property type="match status" value="1"/>
</dbReference>
<dbReference type="InterPro" id="IPR000192">
    <property type="entry name" value="Aminotrans_V_dom"/>
</dbReference>
<dbReference type="Gene3D" id="3.40.640.10">
    <property type="entry name" value="Type I PLP-dependent aspartate aminotransferase-like (Major domain)"/>
    <property type="match status" value="1"/>
</dbReference>
<dbReference type="CDD" id="cd06453">
    <property type="entry name" value="SufS_like"/>
    <property type="match status" value="1"/>
</dbReference>
<dbReference type="InterPro" id="IPR016454">
    <property type="entry name" value="Cysteine_dSase"/>
</dbReference>
<name>A0A2H0V9C1_9BACT</name>
<evidence type="ECO:0000256" key="4">
    <source>
        <dbReference type="ARBA" id="ARBA00022679"/>
    </source>
</evidence>
<dbReference type="EC" id="2.8.1.7" evidence="3 8"/>
<dbReference type="EMBL" id="PFAL01000012">
    <property type="protein sequence ID" value="PIR95704.1"/>
    <property type="molecule type" value="Genomic_DNA"/>
</dbReference>
<keyword evidence="4 8" id="KW-0808">Transferase</keyword>
<dbReference type="PANTHER" id="PTHR43586:SF8">
    <property type="entry name" value="CYSTEINE DESULFURASE 1, CHLOROPLASTIC"/>
    <property type="match status" value="1"/>
</dbReference>
<evidence type="ECO:0000313" key="11">
    <source>
        <dbReference type="Proteomes" id="UP000229972"/>
    </source>
</evidence>
<evidence type="ECO:0000313" key="10">
    <source>
        <dbReference type="EMBL" id="PIR95704.1"/>
    </source>
</evidence>
<evidence type="ECO:0000256" key="5">
    <source>
        <dbReference type="ARBA" id="ARBA00022898"/>
    </source>
</evidence>
<accession>A0A2H0V9C1</accession>
<dbReference type="InterPro" id="IPR010970">
    <property type="entry name" value="Cys_dSase_SufS"/>
</dbReference>
<comment type="caution">
    <text evidence="10">The sequence shown here is derived from an EMBL/GenBank/DDBJ whole genome shotgun (WGS) entry which is preliminary data.</text>
</comment>
<comment type="similarity">
    <text evidence="2 8">Belongs to the class-V pyridoxal-phosphate-dependent aminotransferase family. Csd subfamily.</text>
</comment>
<evidence type="ECO:0000256" key="3">
    <source>
        <dbReference type="ARBA" id="ARBA00012239"/>
    </source>
</evidence>